<reference evidence="1 2" key="1">
    <citation type="journal article" date="2006" name="J. Gen. Plant Pathol.">
        <title>Bacteriophage OP1, lytic for Xanthomonas oryzae pv. oryzae, changes its host range by duplication and deletion of the small domain in the deduced tail fiber gene.</title>
        <authorList>
            <person name="Inoue Y."/>
            <person name="Matsuura T."/>
            <person name="Ohara T."/>
            <person name="Azegami K."/>
        </authorList>
    </citation>
    <scope>NUCLEOTIDE SEQUENCE [LARGE SCALE GENOMIC DNA]</scope>
</reference>
<organism evidence="1 2">
    <name type="scientific">Xanthomonas phage OP1</name>
    <dbReference type="NCBI Taxonomy" id="2994040"/>
    <lineage>
        <taxon>Viruses</taxon>
        <taxon>Duplodnaviria</taxon>
        <taxon>Heunggongvirae</taxon>
        <taxon>Uroviricota</taxon>
        <taxon>Caudoviricetes</taxon>
        <taxon>Xipdecavirus</taxon>
        <taxon>Xipdecavirus OP1</taxon>
    </lineage>
</organism>
<proteinExistence type="predicted"/>
<keyword evidence="2" id="KW-1185">Reference proteome</keyword>
<name>Q2NPD7_9CAUD</name>
<dbReference type="KEGG" id="vg:5142466"/>
<dbReference type="GeneID" id="5142466"/>
<reference evidence="2" key="2">
    <citation type="journal article" date="2006" name="J. Gen. Plant Pathol.">
        <title>Bacteriophage OP1, lytic for Xanthomonas oryzae pv. oryzae, changes its host range by duplication and deletion of the small domain in the deduced tail fiber gene..</title>
        <authorList>
            <person name="Inoue Y."/>
            <person name="Matsuura T."/>
            <person name="Ohara T."/>
            <person name="Azegami K."/>
        </authorList>
    </citation>
    <scope>NUCLEOTIDE SEQUENCE [LARGE SCALE GENOMIC DNA]</scope>
</reference>
<dbReference type="EMBL" id="AP008979">
    <property type="protein sequence ID" value="BAE72759.1"/>
    <property type="molecule type" value="Genomic_DNA"/>
</dbReference>
<accession>Q2NPD7</accession>
<dbReference type="Proteomes" id="UP000002079">
    <property type="component" value="Segment"/>
</dbReference>
<protein>
    <submittedName>
        <fullName evidence="1">Uncharacterized protein</fullName>
    </submittedName>
</protein>
<evidence type="ECO:0000313" key="2">
    <source>
        <dbReference type="Proteomes" id="UP000002079"/>
    </source>
</evidence>
<dbReference type="RefSeq" id="YP_453612.1">
    <property type="nucleotide sequence ID" value="NC_007709.1"/>
</dbReference>
<evidence type="ECO:0000313" key="1">
    <source>
        <dbReference type="EMBL" id="BAE72759.1"/>
    </source>
</evidence>
<dbReference type="OrthoDB" id="23407at10239"/>
<sequence>MRIMTLIAAMSLCAASSAVSGTNIAFSHKAASDGVTERCTAEVQELGQVFRLRLQVVQPDILDLMTLDRPAQQLKRIQAVYSIDMRGYGHETLAQAEALLQMHLELCKNSDRQHQPTGEL</sequence>